<sequence length="709" mass="75815">MPRTLLSAATIALALLAPTALADAAPSTPAEHAGVDQGAPTYYDSGIARTPYMGWNSYFAVGAASEEKVLGVADHLVSSGLAQAGYNIVWIDGGWNASPPRDGRGSLVPDPARFPSGFTKLVDTVHAKGLKAGIYTDAGAWDGKNCAAGSGGGYYEADARQFAGWRFDAIKIDFLCGIAQNMDPAVAFTQFSAAVQKAGRKMILNLCNPVTDEWAVPHRWDQTAYVAYTYGPRVGDSWRTSTDVAFGTPYEGIWRDVLRNMDRNLYRPGAQGPGHYNDPDYLIPMRKTEQGTYELNEEESTSQLVMWSVMASPLIIGSDPRTLPPSMIETLKNPEIIAVDQDPLAIQGVRVAGSNNVDVYSKVLSGRGERAVAVLNRNDRPAEFTVDLADTGLKGTVSVRDLRARADRGTATGTHTVTVPAHGTAFLKLRGETAVPGTDLGGETSASPALIRWDDRTMAAFARDRSGRLTQRSMVNGEWRNWVVLGGPKNGQVLGQPSAFASPDGRIDLFVRGTDDVAYQRTFANNRWSNWTSLGGSLTDSVSVAFTGPDGWNLFGRGADGRVWTRDKSNSTWTSVGSPGNQQIYGRPSAATVAAGTFVTVRLQDDSAWYRKRTANGWSAWASLGGVISGSPTAVANGDRVNVFVRGSDYTLWQQDLVDGAGTWWTKRDQFVSNALTGAAGGAAGAGGSTWVAVRGPDNAVHVSSLDAR</sequence>
<dbReference type="Pfam" id="PF16499">
    <property type="entry name" value="Melibiase_2"/>
    <property type="match status" value="1"/>
</dbReference>
<keyword evidence="2 6" id="KW-0732">Signal</keyword>
<dbReference type="InterPro" id="IPR013780">
    <property type="entry name" value="Glyco_hydro_b"/>
</dbReference>
<feature type="signal peptide" evidence="6">
    <location>
        <begin position="1"/>
        <end position="22"/>
    </location>
</feature>
<dbReference type="InterPro" id="IPR058502">
    <property type="entry name" value="PLL-like_beta-prop"/>
</dbReference>
<dbReference type="PANTHER" id="PTHR11452">
    <property type="entry name" value="ALPHA-GALACTOSIDASE/ALPHA-N-ACETYLGALACTOSAMINIDASE"/>
    <property type="match status" value="1"/>
</dbReference>
<keyword evidence="5" id="KW-1015">Disulfide bond</keyword>
<comment type="similarity">
    <text evidence="1 5">Belongs to the glycosyl hydrolase 27 family.</text>
</comment>
<feature type="chain" id="PRO_5039594659" description="Alpha-galactosidase" evidence="6">
    <location>
        <begin position="23"/>
        <end position="709"/>
    </location>
</feature>
<evidence type="ECO:0000256" key="4">
    <source>
        <dbReference type="ARBA" id="ARBA00023295"/>
    </source>
</evidence>
<dbReference type="RefSeq" id="WP_090073621.1">
    <property type="nucleotide sequence ID" value="NZ_FOFT01000022.1"/>
</dbReference>
<keyword evidence="4 5" id="KW-0326">Glycosidase</keyword>
<dbReference type="EC" id="3.2.1.22" evidence="5"/>
<keyword evidence="10" id="KW-1185">Reference proteome</keyword>
<evidence type="ECO:0000259" key="7">
    <source>
        <dbReference type="Pfam" id="PF17801"/>
    </source>
</evidence>
<dbReference type="SUPFAM" id="SSF51011">
    <property type="entry name" value="Glycosyl hydrolase domain"/>
    <property type="match status" value="1"/>
</dbReference>
<dbReference type="InterPro" id="IPR041233">
    <property type="entry name" value="Melibiase_C"/>
</dbReference>
<dbReference type="PRINTS" id="PR00740">
    <property type="entry name" value="GLHYDRLASE27"/>
</dbReference>
<dbReference type="Proteomes" id="UP000199028">
    <property type="component" value="Unassembled WGS sequence"/>
</dbReference>
<dbReference type="EMBL" id="FOFT01000022">
    <property type="protein sequence ID" value="SES50818.1"/>
    <property type="molecule type" value="Genomic_DNA"/>
</dbReference>
<dbReference type="SUPFAM" id="SSF51445">
    <property type="entry name" value="(Trans)glycosidases"/>
    <property type="match status" value="1"/>
</dbReference>
<evidence type="ECO:0000256" key="2">
    <source>
        <dbReference type="ARBA" id="ARBA00022729"/>
    </source>
</evidence>
<evidence type="ECO:0000256" key="6">
    <source>
        <dbReference type="SAM" id="SignalP"/>
    </source>
</evidence>
<dbReference type="CDD" id="cd14792">
    <property type="entry name" value="GH27"/>
    <property type="match status" value="1"/>
</dbReference>
<feature type="domain" description="Alpha galactosidase C-terminal" evidence="7">
    <location>
        <begin position="355"/>
        <end position="429"/>
    </location>
</feature>
<protein>
    <recommendedName>
        <fullName evidence="5">Alpha-galactosidase</fullName>
        <ecNumber evidence="5">3.2.1.22</ecNumber>
    </recommendedName>
    <alternativeName>
        <fullName evidence="5">Melibiase</fullName>
    </alternativeName>
</protein>
<feature type="domain" description="PLL-like beta propeller" evidence="8">
    <location>
        <begin position="475"/>
        <end position="702"/>
    </location>
</feature>
<dbReference type="PANTHER" id="PTHR11452:SF75">
    <property type="entry name" value="ALPHA-GALACTOSIDASE MEL1"/>
    <property type="match status" value="1"/>
</dbReference>
<organism evidence="9 10">
    <name type="scientific">Lentzea flaviverrucosa</name>
    <dbReference type="NCBI Taxonomy" id="200379"/>
    <lineage>
        <taxon>Bacteria</taxon>
        <taxon>Bacillati</taxon>
        <taxon>Actinomycetota</taxon>
        <taxon>Actinomycetes</taxon>
        <taxon>Pseudonocardiales</taxon>
        <taxon>Pseudonocardiaceae</taxon>
        <taxon>Lentzea</taxon>
    </lineage>
</organism>
<name>A0A1H9XX99_9PSEU</name>
<dbReference type="Gene3D" id="3.20.20.70">
    <property type="entry name" value="Aldolase class I"/>
    <property type="match status" value="1"/>
</dbReference>
<evidence type="ECO:0000313" key="10">
    <source>
        <dbReference type="Proteomes" id="UP000199028"/>
    </source>
</evidence>
<dbReference type="InterPro" id="IPR002241">
    <property type="entry name" value="Glyco_hydro_27"/>
</dbReference>
<dbReference type="InterPro" id="IPR013785">
    <property type="entry name" value="Aldolase_TIM"/>
</dbReference>
<proteinExistence type="inferred from homology"/>
<keyword evidence="3 5" id="KW-0378">Hydrolase</keyword>
<comment type="catalytic activity">
    <reaction evidence="5">
        <text>Hydrolysis of terminal, non-reducing alpha-D-galactose residues in alpha-D-galactosides, including galactose oligosaccharides, galactomannans and galactolipids.</text>
        <dbReference type="EC" id="3.2.1.22"/>
    </reaction>
</comment>
<dbReference type="InterPro" id="IPR017853">
    <property type="entry name" value="GH"/>
</dbReference>
<dbReference type="Pfam" id="PF26607">
    <property type="entry name" value="DUF8189"/>
    <property type="match status" value="1"/>
</dbReference>
<gene>
    <name evidence="9" type="ORF">SAMN05216195_12256</name>
</gene>
<accession>A0A1H9XX99</accession>
<dbReference type="Pfam" id="PF17801">
    <property type="entry name" value="Melibiase_C"/>
    <property type="match status" value="1"/>
</dbReference>
<evidence type="ECO:0000259" key="8">
    <source>
        <dbReference type="Pfam" id="PF26607"/>
    </source>
</evidence>
<dbReference type="GO" id="GO:0005975">
    <property type="term" value="P:carbohydrate metabolic process"/>
    <property type="evidence" value="ECO:0007669"/>
    <property type="project" value="InterPro"/>
</dbReference>
<dbReference type="Gene3D" id="2.60.40.1180">
    <property type="entry name" value="Golgi alpha-mannosidase II"/>
    <property type="match status" value="1"/>
</dbReference>
<dbReference type="OrthoDB" id="9807519at2"/>
<dbReference type="GO" id="GO:0004557">
    <property type="term" value="F:alpha-galactosidase activity"/>
    <property type="evidence" value="ECO:0007669"/>
    <property type="project" value="UniProtKB-EC"/>
</dbReference>
<evidence type="ECO:0000313" key="9">
    <source>
        <dbReference type="EMBL" id="SES50818.1"/>
    </source>
</evidence>
<evidence type="ECO:0000256" key="1">
    <source>
        <dbReference type="ARBA" id="ARBA00009743"/>
    </source>
</evidence>
<evidence type="ECO:0000256" key="5">
    <source>
        <dbReference type="RuleBase" id="RU361168"/>
    </source>
</evidence>
<reference evidence="10" key="1">
    <citation type="submission" date="2016-10" db="EMBL/GenBank/DDBJ databases">
        <authorList>
            <person name="Varghese N."/>
            <person name="Submissions S."/>
        </authorList>
    </citation>
    <scope>NUCLEOTIDE SEQUENCE [LARGE SCALE GENOMIC DNA]</scope>
    <source>
        <strain evidence="10">CGMCC 4.578</strain>
    </source>
</reference>
<evidence type="ECO:0000256" key="3">
    <source>
        <dbReference type="ARBA" id="ARBA00022801"/>
    </source>
</evidence>
<dbReference type="SUPFAM" id="SSF89372">
    <property type="entry name" value="Fucose-specific lectin"/>
    <property type="match status" value="1"/>
</dbReference>
<dbReference type="AlphaFoldDB" id="A0A1H9XX99"/>
<dbReference type="Gene3D" id="2.120.10.70">
    <property type="entry name" value="Fucose-specific lectin"/>
    <property type="match status" value="2"/>
</dbReference>